<organism evidence="1 2">
    <name type="scientific">Pseudonocardia charpentierae</name>
    <dbReference type="NCBI Taxonomy" id="3075545"/>
    <lineage>
        <taxon>Bacteria</taxon>
        <taxon>Bacillati</taxon>
        <taxon>Actinomycetota</taxon>
        <taxon>Actinomycetes</taxon>
        <taxon>Pseudonocardiales</taxon>
        <taxon>Pseudonocardiaceae</taxon>
        <taxon>Pseudonocardia</taxon>
    </lineage>
</organism>
<dbReference type="InterPro" id="IPR036249">
    <property type="entry name" value="Thioredoxin-like_sf"/>
</dbReference>
<dbReference type="Proteomes" id="UP001183202">
    <property type="component" value="Unassembled WGS sequence"/>
</dbReference>
<protein>
    <submittedName>
        <fullName evidence="1">Sucrase ferredoxin</fullName>
    </submittedName>
</protein>
<reference evidence="2" key="1">
    <citation type="submission" date="2023-07" db="EMBL/GenBank/DDBJ databases">
        <title>30 novel species of actinomycetes from the DSMZ collection.</title>
        <authorList>
            <person name="Nouioui I."/>
        </authorList>
    </citation>
    <scope>NUCLEOTIDE SEQUENCE [LARGE SCALE GENOMIC DNA]</scope>
    <source>
        <strain evidence="2">DSM 45834</strain>
    </source>
</reference>
<dbReference type="Gene3D" id="3.40.30.10">
    <property type="entry name" value="Glutaredoxin"/>
    <property type="match status" value="1"/>
</dbReference>
<accession>A0ABU2NHE2</accession>
<dbReference type="EMBL" id="JAVREJ010000030">
    <property type="protein sequence ID" value="MDT0353360.1"/>
    <property type="molecule type" value="Genomic_DNA"/>
</dbReference>
<sequence>MGADRSTPWCAALARALDEPLPGTASVARRWVGIEHRGTWPHEITQHRDDAVRAFIARARSSGWRPVLVRRPGRRPSDGPTRIFFADTAPPAPRTTVLRVVDPAELASIAFPADGTPLPGETVADPMLLVCTHGRRDRCCAVDGRALARAVVATGESDVWESTHLGGHRFAPTALVLPTGYLYGRLDVAGAVLAHKAAAVGEMEPGLCRGRATWTQPGQVAELAVRAKTGLRGANVLQVEPATQQGPAGAELVTVAATDGRRWQVTVRPISCPGDRPVSCGAAALPVTALSASRVRRLA</sequence>
<dbReference type="RefSeq" id="WP_311559873.1">
    <property type="nucleotide sequence ID" value="NZ_JAVREJ010000030.1"/>
</dbReference>
<dbReference type="InterPro" id="IPR009737">
    <property type="entry name" value="Aim32/Apd1-like"/>
</dbReference>
<comment type="caution">
    <text evidence="1">The sequence shown here is derived from an EMBL/GenBank/DDBJ whole genome shotgun (WGS) entry which is preliminary data.</text>
</comment>
<proteinExistence type="predicted"/>
<evidence type="ECO:0000313" key="2">
    <source>
        <dbReference type="Proteomes" id="UP001183202"/>
    </source>
</evidence>
<evidence type="ECO:0000313" key="1">
    <source>
        <dbReference type="EMBL" id="MDT0353360.1"/>
    </source>
</evidence>
<dbReference type="SUPFAM" id="SSF52833">
    <property type="entry name" value="Thioredoxin-like"/>
    <property type="match status" value="1"/>
</dbReference>
<gene>
    <name evidence="1" type="ORF">RM445_28005</name>
</gene>
<dbReference type="Pfam" id="PF06999">
    <property type="entry name" value="Suc_Fer-like"/>
    <property type="match status" value="1"/>
</dbReference>
<keyword evidence="2" id="KW-1185">Reference proteome</keyword>
<dbReference type="CDD" id="cd03062">
    <property type="entry name" value="TRX_Fd_Sucrase"/>
    <property type="match status" value="1"/>
</dbReference>
<name>A0ABU2NHE2_9PSEU</name>